<name>A0A510Y6J5_MARHA</name>
<dbReference type="AlphaFoldDB" id="A0A510Y6J5"/>
<dbReference type="InterPro" id="IPR029068">
    <property type="entry name" value="Glyas_Bleomycin-R_OHBP_Dase"/>
</dbReference>
<dbReference type="SUPFAM" id="SSF54593">
    <property type="entry name" value="Glyoxalase/Bleomycin resistance protein/Dihydroxybiphenyl dioxygenase"/>
    <property type="match status" value="1"/>
</dbReference>
<protein>
    <submittedName>
        <fullName evidence="2">VOC family protein</fullName>
    </submittedName>
</protein>
<dbReference type="InterPro" id="IPR028973">
    <property type="entry name" value="PhnB-like"/>
</dbReference>
<dbReference type="RefSeq" id="WP_094908160.1">
    <property type="nucleotide sequence ID" value="NZ_BJUN01000009.1"/>
</dbReference>
<dbReference type="PANTHER" id="PTHR33990">
    <property type="entry name" value="PROTEIN YJDN-RELATED"/>
    <property type="match status" value="1"/>
</dbReference>
<reference evidence="2 3" key="1">
    <citation type="submission" date="2019-07" db="EMBL/GenBank/DDBJ databases">
        <title>Whole genome shotgun sequence of Marinococcus halophilus NBRC 102359.</title>
        <authorList>
            <person name="Hosoyama A."/>
            <person name="Uohara A."/>
            <person name="Ohji S."/>
            <person name="Ichikawa N."/>
        </authorList>
    </citation>
    <scope>NUCLEOTIDE SEQUENCE [LARGE SCALE GENOMIC DNA]</scope>
    <source>
        <strain evidence="2 3">NBRC 102359</strain>
    </source>
</reference>
<dbReference type="OrthoDB" id="9795306at2"/>
<gene>
    <name evidence="2" type="ORF">MHA01_18940</name>
</gene>
<keyword evidence="3" id="KW-1185">Reference proteome</keyword>
<feature type="domain" description="Glyoxalase/fosfomycin resistance/dioxygenase" evidence="1">
    <location>
        <begin position="10"/>
        <end position="134"/>
    </location>
</feature>
<evidence type="ECO:0000313" key="3">
    <source>
        <dbReference type="Proteomes" id="UP000321051"/>
    </source>
</evidence>
<proteinExistence type="predicted"/>
<dbReference type="EMBL" id="BJUN01000009">
    <property type="protein sequence ID" value="GEK58989.1"/>
    <property type="molecule type" value="Genomic_DNA"/>
</dbReference>
<accession>A0A510Y6J5</accession>
<dbReference type="Gene3D" id="3.10.180.10">
    <property type="entry name" value="2,3-Dihydroxybiphenyl 1,2-Dioxygenase, domain 1"/>
    <property type="match status" value="1"/>
</dbReference>
<dbReference type="Pfam" id="PF00903">
    <property type="entry name" value="Glyoxalase"/>
    <property type="match status" value="1"/>
</dbReference>
<dbReference type="Proteomes" id="UP000321051">
    <property type="component" value="Unassembled WGS sequence"/>
</dbReference>
<dbReference type="CDD" id="cd06588">
    <property type="entry name" value="PhnB_like"/>
    <property type="match status" value="1"/>
</dbReference>
<comment type="caution">
    <text evidence="2">The sequence shown here is derived from an EMBL/GenBank/DDBJ whole genome shotgun (WGS) entry which is preliminary data.</text>
</comment>
<organism evidence="2 3">
    <name type="scientific">Marinococcus halophilus</name>
    <dbReference type="NCBI Taxonomy" id="1371"/>
    <lineage>
        <taxon>Bacteria</taxon>
        <taxon>Bacillati</taxon>
        <taxon>Bacillota</taxon>
        <taxon>Bacilli</taxon>
        <taxon>Bacillales</taxon>
        <taxon>Bacillaceae</taxon>
        <taxon>Marinococcus</taxon>
    </lineage>
</organism>
<sequence>MIIGMNPYFTFDGKAGEAAAFYEKALGAEVIERQTYGEVEGMELPPGTESLIMHAYLKIKDMEIMLSDTLPGAPDQQQLSGSLVSIALSVNDASSAAKTFHALEPGGEIIMPLAETFFSSSYGQLKDQFGVFWHIVV</sequence>
<evidence type="ECO:0000313" key="2">
    <source>
        <dbReference type="EMBL" id="GEK58989.1"/>
    </source>
</evidence>
<dbReference type="InterPro" id="IPR004360">
    <property type="entry name" value="Glyas_Fos-R_dOase_dom"/>
</dbReference>
<dbReference type="STRING" id="1371.GCA_900166605_00161"/>
<evidence type="ECO:0000259" key="1">
    <source>
        <dbReference type="Pfam" id="PF00903"/>
    </source>
</evidence>
<dbReference type="PANTHER" id="PTHR33990:SF1">
    <property type="entry name" value="PROTEIN YJDN"/>
    <property type="match status" value="1"/>
</dbReference>